<evidence type="ECO:0000256" key="2">
    <source>
        <dbReference type="ARBA" id="ARBA00022980"/>
    </source>
</evidence>
<keyword evidence="2" id="KW-0689">Ribosomal protein</keyword>
<proteinExistence type="inferred from homology"/>
<dbReference type="InterPro" id="IPR036049">
    <property type="entry name" value="Ribosomal_uL29_sf"/>
</dbReference>
<protein>
    <recommendedName>
        <fullName evidence="6">Ribosomal protein L29</fullName>
    </recommendedName>
</protein>
<dbReference type="InterPro" id="IPR050063">
    <property type="entry name" value="Ribosomal_protein_uL29"/>
</dbReference>
<dbReference type="GO" id="GO:0006412">
    <property type="term" value="P:translation"/>
    <property type="evidence" value="ECO:0007669"/>
    <property type="project" value="InterPro"/>
</dbReference>
<organism evidence="5">
    <name type="scientific">marine metagenome</name>
    <dbReference type="NCBI Taxonomy" id="408172"/>
    <lineage>
        <taxon>unclassified sequences</taxon>
        <taxon>metagenomes</taxon>
        <taxon>ecological metagenomes</taxon>
    </lineage>
</organism>
<dbReference type="HAMAP" id="MF_00374">
    <property type="entry name" value="Ribosomal_uL29"/>
    <property type="match status" value="1"/>
</dbReference>
<dbReference type="PANTHER" id="PTHR10916">
    <property type="entry name" value="60S RIBOSOMAL PROTEIN L35/50S RIBOSOMAL PROTEIN L29"/>
    <property type="match status" value="1"/>
</dbReference>
<dbReference type="Pfam" id="PF00831">
    <property type="entry name" value="Ribosomal_L29"/>
    <property type="match status" value="1"/>
</dbReference>
<evidence type="ECO:0008006" key="6">
    <source>
        <dbReference type="Google" id="ProtNLM"/>
    </source>
</evidence>
<sequence length="65" mass="7932">MRIDEIRNLTDEDLHEEKERSHKEKMNLRFQHATRQLTNTSQFKVARRKLARINTVIKERQADQE</sequence>
<gene>
    <name evidence="5" type="ORF">METZ01_LOCUS395947</name>
</gene>
<feature type="region of interest" description="Disordered" evidence="4">
    <location>
        <begin position="1"/>
        <end position="25"/>
    </location>
</feature>
<dbReference type="GO" id="GO:0022625">
    <property type="term" value="C:cytosolic large ribosomal subunit"/>
    <property type="evidence" value="ECO:0007669"/>
    <property type="project" value="TreeGrafter"/>
</dbReference>
<evidence type="ECO:0000313" key="5">
    <source>
        <dbReference type="EMBL" id="SVD43093.1"/>
    </source>
</evidence>
<dbReference type="NCBIfam" id="TIGR00012">
    <property type="entry name" value="L29"/>
    <property type="match status" value="1"/>
</dbReference>
<dbReference type="CDD" id="cd00427">
    <property type="entry name" value="Ribosomal_L29_HIP"/>
    <property type="match status" value="1"/>
</dbReference>
<evidence type="ECO:0000256" key="1">
    <source>
        <dbReference type="ARBA" id="ARBA00009254"/>
    </source>
</evidence>
<comment type="similarity">
    <text evidence="1">Belongs to the universal ribosomal protein uL29 family.</text>
</comment>
<evidence type="ECO:0000256" key="3">
    <source>
        <dbReference type="ARBA" id="ARBA00023274"/>
    </source>
</evidence>
<dbReference type="GO" id="GO:0003735">
    <property type="term" value="F:structural constituent of ribosome"/>
    <property type="evidence" value="ECO:0007669"/>
    <property type="project" value="InterPro"/>
</dbReference>
<dbReference type="AlphaFoldDB" id="A0A382V9B7"/>
<keyword evidence="3" id="KW-0687">Ribonucleoprotein</keyword>
<dbReference type="Gene3D" id="1.10.287.310">
    <property type="match status" value="1"/>
</dbReference>
<dbReference type="PANTHER" id="PTHR10916:SF0">
    <property type="entry name" value="LARGE RIBOSOMAL SUBUNIT PROTEIN UL29C"/>
    <property type="match status" value="1"/>
</dbReference>
<reference evidence="5" key="1">
    <citation type="submission" date="2018-05" db="EMBL/GenBank/DDBJ databases">
        <authorList>
            <person name="Lanie J.A."/>
            <person name="Ng W.-L."/>
            <person name="Kazmierczak K.M."/>
            <person name="Andrzejewski T.M."/>
            <person name="Davidsen T.M."/>
            <person name="Wayne K.J."/>
            <person name="Tettelin H."/>
            <person name="Glass J.I."/>
            <person name="Rusch D."/>
            <person name="Podicherti R."/>
            <person name="Tsui H.-C.T."/>
            <person name="Winkler M.E."/>
        </authorList>
    </citation>
    <scope>NUCLEOTIDE SEQUENCE</scope>
</reference>
<accession>A0A382V9B7</accession>
<dbReference type="SUPFAM" id="SSF46561">
    <property type="entry name" value="Ribosomal protein L29 (L29p)"/>
    <property type="match status" value="1"/>
</dbReference>
<name>A0A382V9B7_9ZZZZ</name>
<evidence type="ECO:0000256" key="4">
    <source>
        <dbReference type="SAM" id="MobiDB-lite"/>
    </source>
</evidence>
<dbReference type="EMBL" id="UINC01150179">
    <property type="protein sequence ID" value="SVD43093.1"/>
    <property type="molecule type" value="Genomic_DNA"/>
</dbReference>
<dbReference type="InterPro" id="IPR001854">
    <property type="entry name" value="Ribosomal_uL29"/>
</dbReference>